<evidence type="ECO:0000256" key="4">
    <source>
        <dbReference type="ARBA" id="ARBA00022490"/>
    </source>
</evidence>
<organism evidence="11 12">
    <name type="scientific">Callithrix jacchus</name>
    <name type="common">White-tufted-ear marmoset</name>
    <name type="synonym">Simia Jacchus</name>
    <dbReference type="NCBI Taxonomy" id="9483"/>
    <lineage>
        <taxon>Eukaryota</taxon>
        <taxon>Metazoa</taxon>
        <taxon>Chordata</taxon>
        <taxon>Craniata</taxon>
        <taxon>Vertebrata</taxon>
        <taxon>Euteleostomi</taxon>
        <taxon>Mammalia</taxon>
        <taxon>Eutheria</taxon>
        <taxon>Euarchontoglires</taxon>
        <taxon>Primates</taxon>
        <taxon>Haplorrhini</taxon>
        <taxon>Platyrrhini</taxon>
        <taxon>Cebidae</taxon>
        <taxon>Callitrichinae</taxon>
        <taxon>Callithrix</taxon>
        <taxon>Callithrix</taxon>
    </lineage>
</organism>
<evidence type="ECO:0000256" key="1">
    <source>
        <dbReference type="ARBA" id="ARBA00004255"/>
    </source>
</evidence>
<dbReference type="GO" id="GO:0006891">
    <property type="term" value="P:intra-Golgi vesicle-mediated transport"/>
    <property type="evidence" value="ECO:0007669"/>
    <property type="project" value="TreeGrafter"/>
</dbReference>
<feature type="compositionally biased region" description="Polar residues" evidence="9">
    <location>
        <begin position="9"/>
        <end position="18"/>
    </location>
</feature>
<reference evidence="11" key="2">
    <citation type="submission" date="2025-08" db="UniProtKB">
        <authorList>
            <consortium name="Ensembl"/>
        </authorList>
    </citation>
    <scope>IDENTIFICATION</scope>
</reference>
<accession>A0A8I4A4E8</accession>
<proteinExistence type="inferred from homology"/>
<evidence type="ECO:0000256" key="6">
    <source>
        <dbReference type="ARBA" id="ARBA00023136"/>
    </source>
</evidence>
<evidence type="ECO:0000256" key="2">
    <source>
        <dbReference type="ARBA" id="ARBA00006972"/>
    </source>
</evidence>
<protein>
    <recommendedName>
        <fullName evidence="8">Coatomer subunit zeta</fullName>
    </recommendedName>
</protein>
<dbReference type="InterPro" id="IPR039652">
    <property type="entry name" value="Coatomer_zeta"/>
</dbReference>
<dbReference type="InterPro" id="IPR022775">
    <property type="entry name" value="AP_mu_sigma_su"/>
</dbReference>
<evidence type="ECO:0000313" key="11">
    <source>
        <dbReference type="Ensembl" id="ENSCJAP00000089342.1"/>
    </source>
</evidence>
<dbReference type="PANTHER" id="PTHR11043:SF2">
    <property type="entry name" value="COATOMER SUBUNIT ZETA-1"/>
    <property type="match status" value="1"/>
</dbReference>
<dbReference type="PROSITE" id="PS00989">
    <property type="entry name" value="CLAT_ADAPTOR_S"/>
    <property type="match status" value="1"/>
</dbReference>
<evidence type="ECO:0000256" key="7">
    <source>
        <dbReference type="ARBA" id="ARBA00045555"/>
    </source>
</evidence>
<dbReference type="Pfam" id="PF01217">
    <property type="entry name" value="Clat_adaptor_s"/>
    <property type="match status" value="1"/>
</dbReference>
<comment type="subunit">
    <text evidence="8">Oligomeric complex that consists of at least the alpha, beta, beta', gamma, delta, epsilon and zeta subunits.</text>
</comment>
<dbReference type="PANTHER" id="PTHR11043">
    <property type="entry name" value="ZETA-COAT PROTEIN"/>
    <property type="match status" value="1"/>
</dbReference>
<keyword evidence="6 8" id="KW-0472">Membrane</keyword>
<dbReference type="GO" id="GO:0000139">
    <property type="term" value="C:Golgi membrane"/>
    <property type="evidence" value="ECO:0007669"/>
    <property type="project" value="UniProtKB-SubCell"/>
</dbReference>
<dbReference type="GeneTree" id="ENSGT00390000004405"/>
<evidence type="ECO:0000259" key="10">
    <source>
        <dbReference type="Pfam" id="PF01217"/>
    </source>
</evidence>
<dbReference type="GO" id="GO:0006890">
    <property type="term" value="P:retrograde vesicle-mediated transport, Golgi to endoplasmic reticulum"/>
    <property type="evidence" value="ECO:0007669"/>
    <property type="project" value="UniProtKB-UniRule"/>
</dbReference>
<keyword evidence="4 8" id="KW-0963">Cytoplasm</keyword>
<feature type="region of interest" description="Disordered" evidence="9">
    <location>
        <begin position="1"/>
        <end position="23"/>
    </location>
</feature>
<keyword evidence="12" id="KW-1185">Reference proteome</keyword>
<evidence type="ECO:0000256" key="3">
    <source>
        <dbReference type="ARBA" id="ARBA00022448"/>
    </source>
</evidence>
<dbReference type="AlphaFoldDB" id="A0A8I4A4E8"/>
<evidence type="ECO:0000256" key="9">
    <source>
        <dbReference type="SAM" id="MobiDB-lite"/>
    </source>
</evidence>
<keyword evidence="3 8" id="KW-0813">Transport</keyword>
<evidence type="ECO:0000256" key="5">
    <source>
        <dbReference type="ARBA" id="ARBA00022927"/>
    </source>
</evidence>
<comment type="function">
    <text evidence="7">The coatomer is a cytosolic protein complex that binds to dilysine motifs and reversibly associates with Golgi non-clathrin-coated vesicles, which further mediate biosynthetic protein transport from the ER, via the Golgi up to the trans Golgi network. Coatomer complex is required for budding from Golgi membranes, and is essential for the retrograde Golgi-to-ER transport of dilysine-tagged proteins. The zeta subunit may be involved in regulating the coat assembly and, hence, the rate of biosynthetic protein transport due to its association-dissociation properties with the coatomer complex.</text>
</comment>
<dbReference type="SUPFAM" id="SSF64356">
    <property type="entry name" value="SNARE-like"/>
    <property type="match status" value="1"/>
</dbReference>
<reference evidence="11" key="3">
    <citation type="submission" date="2025-09" db="UniProtKB">
        <authorList>
            <consortium name="Ensembl"/>
        </authorList>
    </citation>
    <scope>IDENTIFICATION</scope>
</reference>
<dbReference type="Gene3D" id="3.30.450.60">
    <property type="match status" value="1"/>
</dbReference>
<keyword evidence="8" id="KW-0931">ER-Golgi transport</keyword>
<dbReference type="Proteomes" id="UP000008225">
    <property type="component" value="Chromosome 9"/>
</dbReference>
<keyword evidence="8" id="KW-0968">Cytoplasmic vesicle</keyword>
<dbReference type="InterPro" id="IPR011012">
    <property type="entry name" value="Longin-like_dom_sf"/>
</dbReference>
<dbReference type="GO" id="GO:0006886">
    <property type="term" value="P:intracellular protein transport"/>
    <property type="evidence" value="ECO:0007669"/>
    <property type="project" value="InterPro"/>
</dbReference>
<reference evidence="11 12" key="1">
    <citation type="submission" date="2009-03" db="EMBL/GenBank/DDBJ databases">
        <authorList>
            <person name="Warren W."/>
            <person name="Ye L."/>
            <person name="Minx P."/>
            <person name="Worley K."/>
            <person name="Gibbs R."/>
            <person name="Wilson R.K."/>
        </authorList>
    </citation>
    <scope>NUCLEOTIDE SEQUENCE [LARGE SCALE GENOMIC DNA]</scope>
</reference>
<gene>
    <name evidence="11" type="primary">COPZ1</name>
</gene>
<comment type="subcellular location">
    <subcellularLocation>
        <location evidence="8">Cytoplasm</location>
    </subcellularLocation>
    <subcellularLocation>
        <location evidence="1 8">Golgi apparatus membrane</location>
        <topology evidence="1 8">Peripheral membrane protein</topology>
        <orientation evidence="1 8">Cytoplasmic side</orientation>
    </subcellularLocation>
    <subcellularLocation>
        <location evidence="8">Cytoplasmic vesicle</location>
        <location evidence="8">COPI-coated vesicle membrane</location>
        <topology evidence="8">Peripheral membrane protein</topology>
        <orientation evidence="8">Cytoplasmic side</orientation>
    </subcellularLocation>
</comment>
<dbReference type="Ensembl" id="ENSCJAT00000135539.1">
    <property type="protein sequence ID" value="ENSCJAP00000089342.1"/>
    <property type="gene ID" value="ENSCJAG00000018887.5"/>
</dbReference>
<sequence>MMEIDFLPSTMTTPTPVSRSKRPLRRTFSTRPIGLTVGEIALLEGLTVVYKSSIDLYFYVIGSSYENELMLMAVLNCLFDSLSQMLRKNVEKRALLENMEGLFLAVDEIVDGGVKMSPLRSRPCLRYDIFPLLSRWTGSLKKLE</sequence>
<name>A0A8I4A4E8_CALJA</name>
<comment type="similarity">
    <text evidence="2 8">Belongs to the adaptor complexes small subunit family.</text>
</comment>
<keyword evidence="5 8" id="KW-0653">Protein transport</keyword>
<dbReference type="InterPro" id="IPR000804">
    <property type="entry name" value="Clathrin_sm-chain_CS"/>
</dbReference>
<dbReference type="GO" id="GO:0030126">
    <property type="term" value="C:COPI vesicle coat"/>
    <property type="evidence" value="ECO:0007669"/>
    <property type="project" value="UniProtKB-UniRule"/>
</dbReference>
<feature type="domain" description="AP complex mu/sigma subunit" evidence="10">
    <location>
        <begin position="38"/>
        <end position="114"/>
    </location>
</feature>
<evidence type="ECO:0000313" key="12">
    <source>
        <dbReference type="Proteomes" id="UP000008225"/>
    </source>
</evidence>
<evidence type="ECO:0000256" key="8">
    <source>
        <dbReference type="RuleBase" id="RU366053"/>
    </source>
</evidence>
<keyword evidence="8" id="KW-0333">Golgi apparatus</keyword>